<protein>
    <submittedName>
        <fullName evidence="2">Uncharacterized protein</fullName>
    </submittedName>
</protein>
<dbReference type="InterPro" id="IPR012337">
    <property type="entry name" value="RNaseH-like_sf"/>
</dbReference>
<organism evidence="2 3">
    <name type="scientific">Vitis vinifera</name>
    <name type="common">Grape</name>
    <dbReference type="NCBI Taxonomy" id="29760"/>
    <lineage>
        <taxon>Eukaryota</taxon>
        <taxon>Viridiplantae</taxon>
        <taxon>Streptophyta</taxon>
        <taxon>Embryophyta</taxon>
        <taxon>Tracheophyta</taxon>
        <taxon>Spermatophyta</taxon>
        <taxon>Magnoliopsida</taxon>
        <taxon>eudicotyledons</taxon>
        <taxon>Gunneridae</taxon>
        <taxon>Pentapetalae</taxon>
        <taxon>rosids</taxon>
        <taxon>Vitales</taxon>
        <taxon>Vitaceae</taxon>
        <taxon>Viteae</taxon>
        <taxon>Vitis</taxon>
    </lineage>
</organism>
<evidence type="ECO:0000313" key="3">
    <source>
        <dbReference type="Proteomes" id="UP000288805"/>
    </source>
</evidence>
<reference evidence="2 3" key="1">
    <citation type="journal article" date="2018" name="PLoS Genet.">
        <title>Population sequencing reveals clonal diversity and ancestral inbreeding in the grapevine cultivar Chardonnay.</title>
        <authorList>
            <person name="Roach M.J."/>
            <person name="Johnson D.L."/>
            <person name="Bohlmann J."/>
            <person name="van Vuuren H.J."/>
            <person name="Jones S.J."/>
            <person name="Pretorius I.S."/>
            <person name="Schmidt S.A."/>
            <person name="Borneman A.R."/>
        </authorList>
    </citation>
    <scope>NUCLEOTIDE SEQUENCE [LARGE SCALE GENOMIC DNA]</scope>
    <source>
        <strain evidence="3">cv. Chardonnay</strain>
        <tissue evidence="2">Leaf</tissue>
    </source>
</reference>
<dbReference type="PANTHER" id="PTHR48475:SF2">
    <property type="entry name" value="RIBONUCLEASE H"/>
    <property type="match status" value="1"/>
</dbReference>
<dbReference type="PANTHER" id="PTHR48475">
    <property type="entry name" value="RIBONUCLEASE H"/>
    <property type="match status" value="1"/>
</dbReference>
<dbReference type="InterPro" id="IPR036397">
    <property type="entry name" value="RNaseH_sf"/>
</dbReference>
<comment type="caution">
    <text evidence="2">The sequence shown here is derived from an EMBL/GenBank/DDBJ whole genome shotgun (WGS) entry which is preliminary data.</text>
</comment>
<proteinExistence type="predicted"/>
<accession>A0A438G1C1</accession>
<dbReference type="GO" id="GO:0003676">
    <property type="term" value="F:nucleic acid binding"/>
    <property type="evidence" value="ECO:0007669"/>
    <property type="project" value="InterPro"/>
</dbReference>
<evidence type="ECO:0000256" key="1">
    <source>
        <dbReference type="SAM" id="MobiDB-lite"/>
    </source>
</evidence>
<dbReference type="SUPFAM" id="SSF53098">
    <property type="entry name" value="Ribonuclease H-like"/>
    <property type="match status" value="1"/>
</dbReference>
<dbReference type="Proteomes" id="UP000288805">
    <property type="component" value="Unassembled WGS sequence"/>
</dbReference>
<dbReference type="Gene3D" id="3.30.420.10">
    <property type="entry name" value="Ribonuclease H-like superfamily/Ribonuclease H"/>
    <property type="match status" value="1"/>
</dbReference>
<evidence type="ECO:0000313" key="2">
    <source>
        <dbReference type="EMBL" id="RVW65994.1"/>
    </source>
</evidence>
<dbReference type="EMBL" id="QGNW01000684">
    <property type="protein sequence ID" value="RVW65994.1"/>
    <property type="molecule type" value="Genomic_DNA"/>
</dbReference>
<feature type="region of interest" description="Disordered" evidence="1">
    <location>
        <begin position="180"/>
        <end position="200"/>
    </location>
</feature>
<feature type="compositionally biased region" description="Polar residues" evidence="1">
    <location>
        <begin position="191"/>
        <end position="200"/>
    </location>
</feature>
<gene>
    <name evidence="2" type="ORF">CK203_007470</name>
</gene>
<dbReference type="AlphaFoldDB" id="A0A438G1C1"/>
<sequence length="200" mass="22266">MAFRAVGMDIVGPLPAATAQRNSFVATDYFSKWVEAEAYASIKDKDVTKFHCIQEFLFGIEYPEFILHATLSSKQWPGGSTNKTLVNALRKAGASQREVGGGTTRRPVGLSDHTRTTNRKYSFCLTYGMDAVIPTEIGLPTIRTDAAKQKDADTELGRNLDWADEVRESASIRMADYQQRASAHYNRKVSPETSKWYAST</sequence>
<name>A0A438G1C1_VITVI</name>